<dbReference type="SMART" id="SM00347">
    <property type="entry name" value="HTH_MARR"/>
    <property type="match status" value="1"/>
</dbReference>
<dbReference type="GO" id="GO:0003700">
    <property type="term" value="F:DNA-binding transcription factor activity"/>
    <property type="evidence" value="ECO:0007669"/>
    <property type="project" value="InterPro"/>
</dbReference>
<dbReference type="PANTHER" id="PTHR33164">
    <property type="entry name" value="TRANSCRIPTIONAL REGULATOR, MARR FAMILY"/>
    <property type="match status" value="1"/>
</dbReference>
<reference evidence="2 3" key="1">
    <citation type="submission" date="2016-11" db="EMBL/GenBank/DDBJ databases">
        <authorList>
            <person name="Varghese N."/>
            <person name="Submissions S."/>
        </authorList>
    </citation>
    <scope>NUCLEOTIDE SEQUENCE [LARGE SCALE GENOMIC DNA]</scope>
    <source>
        <strain evidence="2 3">DSM 28249</strain>
    </source>
</reference>
<evidence type="ECO:0000313" key="3">
    <source>
        <dbReference type="Proteomes" id="UP000322545"/>
    </source>
</evidence>
<dbReference type="PANTHER" id="PTHR33164:SF95">
    <property type="entry name" value="TRANSCRIPTIONAL REGULATOR"/>
    <property type="match status" value="1"/>
</dbReference>
<dbReference type="Gene3D" id="1.10.10.10">
    <property type="entry name" value="Winged helix-like DNA-binding domain superfamily/Winged helix DNA-binding domain"/>
    <property type="match status" value="1"/>
</dbReference>
<name>A0A1M7JB17_9RHOB</name>
<dbReference type="Pfam" id="PF01047">
    <property type="entry name" value="MarR"/>
    <property type="match status" value="1"/>
</dbReference>
<gene>
    <name evidence="2" type="ORF">SAMN05443432_108112</name>
</gene>
<evidence type="ECO:0000313" key="2">
    <source>
        <dbReference type="EMBL" id="SHM50118.1"/>
    </source>
</evidence>
<dbReference type="AlphaFoldDB" id="A0A1M7JB17"/>
<evidence type="ECO:0000259" key="1">
    <source>
        <dbReference type="PROSITE" id="PS50995"/>
    </source>
</evidence>
<dbReference type="EMBL" id="FRCB01000008">
    <property type="protein sequence ID" value="SHM50118.1"/>
    <property type="molecule type" value="Genomic_DNA"/>
</dbReference>
<feature type="domain" description="HTH marR-type" evidence="1">
    <location>
        <begin position="27"/>
        <end position="157"/>
    </location>
</feature>
<dbReference type="GO" id="GO:0006950">
    <property type="term" value="P:response to stress"/>
    <property type="evidence" value="ECO:0007669"/>
    <property type="project" value="TreeGrafter"/>
</dbReference>
<dbReference type="InterPro" id="IPR000835">
    <property type="entry name" value="HTH_MarR-typ"/>
</dbReference>
<dbReference type="InterPro" id="IPR039422">
    <property type="entry name" value="MarR/SlyA-like"/>
</dbReference>
<organism evidence="2 3">
    <name type="scientific">Roseovarius litoreus</name>
    <dbReference type="NCBI Taxonomy" id="1155722"/>
    <lineage>
        <taxon>Bacteria</taxon>
        <taxon>Pseudomonadati</taxon>
        <taxon>Pseudomonadota</taxon>
        <taxon>Alphaproteobacteria</taxon>
        <taxon>Rhodobacterales</taxon>
        <taxon>Roseobacteraceae</taxon>
        <taxon>Roseovarius</taxon>
    </lineage>
</organism>
<dbReference type="Proteomes" id="UP000322545">
    <property type="component" value="Unassembled WGS sequence"/>
</dbReference>
<accession>A0A1M7JB17</accession>
<proteinExistence type="predicted"/>
<dbReference type="SUPFAM" id="SSF46785">
    <property type="entry name" value="Winged helix' DNA-binding domain"/>
    <property type="match status" value="1"/>
</dbReference>
<dbReference type="RefSeq" id="WP_007812727.1">
    <property type="nucleotide sequence ID" value="NZ_FRCB01000008.1"/>
</dbReference>
<dbReference type="PROSITE" id="PS50995">
    <property type="entry name" value="HTH_MARR_2"/>
    <property type="match status" value="1"/>
</dbReference>
<dbReference type="PRINTS" id="PR00598">
    <property type="entry name" value="HTHMARR"/>
</dbReference>
<protein>
    <submittedName>
        <fullName evidence="2">Transcriptional regulator, MarR family</fullName>
    </submittedName>
</protein>
<dbReference type="InterPro" id="IPR036388">
    <property type="entry name" value="WH-like_DNA-bd_sf"/>
</dbReference>
<keyword evidence="3" id="KW-1185">Reference proteome</keyword>
<sequence>MTRSEPSNEVHDDDATTKRVRRRYVLDTQAGFLLRKAQQRHLSIFTAHMGEGLTAQQFAALVKLAEVEPSSQNSLGRQTAMDNSTINGVVRRLTQRGLIEKFPSEEDHRLHMLRLTPEGWRVHDRVLPLATEITRLTLAPLTRSEQTTLQRLLRKIG</sequence>
<dbReference type="InterPro" id="IPR036390">
    <property type="entry name" value="WH_DNA-bd_sf"/>
</dbReference>